<dbReference type="InterPro" id="IPR029068">
    <property type="entry name" value="Glyas_Bleomycin-R_OHBP_Dase"/>
</dbReference>
<evidence type="ECO:0000259" key="1">
    <source>
        <dbReference type="PROSITE" id="PS51819"/>
    </source>
</evidence>
<dbReference type="Gene3D" id="3.10.180.10">
    <property type="entry name" value="2,3-Dihydroxybiphenyl 1,2-Dioxygenase, domain 1"/>
    <property type="match status" value="1"/>
</dbReference>
<feature type="domain" description="VOC" evidence="1">
    <location>
        <begin position="1"/>
        <end position="127"/>
    </location>
</feature>
<dbReference type="Proteomes" id="UP000619295">
    <property type="component" value="Unassembled WGS sequence"/>
</dbReference>
<dbReference type="EMBL" id="JACXWY010000004">
    <property type="protein sequence ID" value="MBD3845828.1"/>
    <property type="molecule type" value="Genomic_DNA"/>
</dbReference>
<sequence length="130" mass="14144">MFSHICVGTNDFRRAEAFYTAVFDVLGHPLRFRDPDHAAAAWQPKGAERPLFFLTRPFDGSPAVPGNGPMTALLAASRAEVDRCHAVALASGGTCEGPPGLRAHYHPDYYGAYVRDPDGNKLCVCCHRAE</sequence>
<dbReference type="PANTHER" id="PTHR35006:SF1">
    <property type="entry name" value="BLL2941 PROTEIN"/>
    <property type="match status" value="1"/>
</dbReference>
<dbReference type="Pfam" id="PF00903">
    <property type="entry name" value="Glyoxalase"/>
    <property type="match status" value="1"/>
</dbReference>
<evidence type="ECO:0000313" key="2">
    <source>
        <dbReference type="EMBL" id="MBD3845828.1"/>
    </source>
</evidence>
<name>A0A927E7K9_9HYPH</name>
<dbReference type="SUPFAM" id="SSF54593">
    <property type="entry name" value="Glyoxalase/Bleomycin resistance protein/Dihydroxybiphenyl dioxygenase"/>
    <property type="match status" value="1"/>
</dbReference>
<dbReference type="PROSITE" id="PS51819">
    <property type="entry name" value="VOC"/>
    <property type="match status" value="1"/>
</dbReference>
<dbReference type="InterPro" id="IPR037523">
    <property type="entry name" value="VOC_core"/>
</dbReference>
<gene>
    <name evidence="2" type="ORF">IED13_08970</name>
</gene>
<reference evidence="2" key="1">
    <citation type="submission" date="2020-09" db="EMBL/GenBank/DDBJ databases">
        <title>Bosea spartocytisi sp. nov. a root nodule endophyte of Spartocytisus supranubius in the high mountain ecosystem fo the Teide National Park (Canary Islands, Spain).</title>
        <authorList>
            <person name="Pulido-Suarez L."/>
            <person name="Peix A."/>
            <person name="Igual J.M."/>
            <person name="Socas-Perez N."/>
            <person name="Velazquez E."/>
            <person name="Flores-Felix J.D."/>
            <person name="Leon-Barrios M."/>
        </authorList>
    </citation>
    <scope>NUCLEOTIDE SEQUENCE</scope>
    <source>
        <strain evidence="2">SSUT16</strain>
    </source>
</reference>
<dbReference type="PANTHER" id="PTHR35006">
    <property type="entry name" value="GLYOXALASE FAMILY PROTEIN (AFU_ORTHOLOGUE AFUA_5G14830)"/>
    <property type="match status" value="1"/>
</dbReference>
<comment type="caution">
    <text evidence="2">The sequence shown here is derived from an EMBL/GenBank/DDBJ whole genome shotgun (WGS) entry which is preliminary data.</text>
</comment>
<keyword evidence="3" id="KW-1185">Reference proteome</keyword>
<proteinExistence type="predicted"/>
<dbReference type="InterPro" id="IPR004360">
    <property type="entry name" value="Glyas_Fos-R_dOase_dom"/>
</dbReference>
<evidence type="ECO:0000313" key="3">
    <source>
        <dbReference type="Proteomes" id="UP000619295"/>
    </source>
</evidence>
<dbReference type="AlphaFoldDB" id="A0A927E7K9"/>
<dbReference type="CDD" id="cd07262">
    <property type="entry name" value="VOC_like"/>
    <property type="match status" value="1"/>
</dbReference>
<organism evidence="2 3">
    <name type="scientific">Bosea spartocytisi</name>
    <dbReference type="NCBI Taxonomy" id="2773451"/>
    <lineage>
        <taxon>Bacteria</taxon>
        <taxon>Pseudomonadati</taxon>
        <taxon>Pseudomonadota</taxon>
        <taxon>Alphaproteobacteria</taxon>
        <taxon>Hyphomicrobiales</taxon>
        <taxon>Boseaceae</taxon>
        <taxon>Bosea</taxon>
    </lineage>
</organism>
<accession>A0A927E7K9</accession>
<protein>
    <submittedName>
        <fullName evidence="2">VOC family protein</fullName>
    </submittedName>
</protein>
<dbReference type="RefSeq" id="WP_133563125.1">
    <property type="nucleotide sequence ID" value="NZ_JACXWY010000004.1"/>
</dbReference>